<accession>A0ABT5WQ89</accession>
<reference evidence="2 3" key="1">
    <citation type="submission" date="2023-03" db="EMBL/GenBank/DDBJ databases">
        <title>NovoSphingobium album sp. nov. isolated from polycyclic aromatic hydrocarbons- and heavy-metal polluted soil.</title>
        <authorList>
            <person name="Liu Z."/>
            <person name="Wang K."/>
        </authorList>
    </citation>
    <scope>NUCLEOTIDE SEQUENCE [LARGE SCALE GENOMIC DNA]</scope>
    <source>
        <strain evidence="2 3">H3SJ31-1</strain>
    </source>
</reference>
<name>A0ABT5WQ89_9SPHN</name>
<dbReference type="Pfam" id="PF13669">
    <property type="entry name" value="Glyoxalase_4"/>
    <property type="match status" value="1"/>
</dbReference>
<dbReference type="SUPFAM" id="SSF54593">
    <property type="entry name" value="Glyoxalase/Bleomycin resistance protein/Dihydroxybiphenyl dioxygenase"/>
    <property type="match status" value="1"/>
</dbReference>
<protein>
    <submittedName>
        <fullName evidence="2">VOC family protein</fullName>
    </submittedName>
</protein>
<dbReference type="Gene3D" id="3.10.180.10">
    <property type="entry name" value="2,3-Dihydroxybiphenyl 1,2-Dioxygenase, domain 1"/>
    <property type="match status" value="1"/>
</dbReference>
<feature type="domain" description="VOC" evidence="1">
    <location>
        <begin position="6"/>
        <end position="131"/>
    </location>
</feature>
<sequence length="132" mass="14830">MFSRYRLHHVGVIVPSLDDADRYITKFEHEEDFRGYVERWSCWCIFTKAAAGPAIELVVADGGALARFNKGGGGVHHFAYLVDDLTVASRWCEDQGLRMLEAEAVQGAGRFLCNFINPLDTRGIQIELVQLL</sequence>
<keyword evidence="3" id="KW-1185">Reference proteome</keyword>
<organism evidence="2 3">
    <name type="scientific">Novosphingobium album</name>
    <name type="common">ex Liu et al. 2023</name>
    <dbReference type="NCBI Taxonomy" id="3031130"/>
    <lineage>
        <taxon>Bacteria</taxon>
        <taxon>Pseudomonadati</taxon>
        <taxon>Pseudomonadota</taxon>
        <taxon>Alphaproteobacteria</taxon>
        <taxon>Sphingomonadales</taxon>
        <taxon>Sphingomonadaceae</taxon>
        <taxon>Novosphingobium</taxon>
    </lineage>
</organism>
<evidence type="ECO:0000313" key="2">
    <source>
        <dbReference type="EMBL" id="MDE8652202.1"/>
    </source>
</evidence>
<gene>
    <name evidence="2" type="ORF">PYV00_10795</name>
</gene>
<dbReference type="InterPro" id="IPR029068">
    <property type="entry name" value="Glyas_Bleomycin-R_OHBP_Dase"/>
</dbReference>
<dbReference type="InterPro" id="IPR037523">
    <property type="entry name" value="VOC_core"/>
</dbReference>
<evidence type="ECO:0000259" key="1">
    <source>
        <dbReference type="PROSITE" id="PS51819"/>
    </source>
</evidence>
<dbReference type="PROSITE" id="PS51819">
    <property type="entry name" value="VOC"/>
    <property type="match status" value="1"/>
</dbReference>
<evidence type="ECO:0000313" key="3">
    <source>
        <dbReference type="Proteomes" id="UP001216253"/>
    </source>
</evidence>
<dbReference type="Proteomes" id="UP001216253">
    <property type="component" value="Unassembled WGS sequence"/>
</dbReference>
<comment type="caution">
    <text evidence="2">The sequence shown here is derived from an EMBL/GenBank/DDBJ whole genome shotgun (WGS) entry which is preliminary data.</text>
</comment>
<dbReference type="EMBL" id="JARESE010000030">
    <property type="protein sequence ID" value="MDE8652202.1"/>
    <property type="molecule type" value="Genomic_DNA"/>
</dbReference>
<proteinExistence type="predicted"/>
<dbReference type="RefSeq" id="WP_275228288.1">
    <property type="nucleotide sequence ID" value="NZ_JARESE010000030.1"/>
</dbReference>